<dbReference type="Pfam" id="PF06954">
    <property type="entry name" value="Resistin"/>
    <property type="match status" value="1"/>
</dbReference>
<evidence type="ECO:0000313" key="8">
    <source>
        <dbReference type="Ensembl" id="ENSBIXP00005003231.1"/>
    </source>
</evidence>
<dbReference type="Gene3D" id="2.60.40.4230">
    <property type="entry name" value="Resistin head domain"/>
    <property type="match status" value="1"/>
</dbReference>
<dbReference type="PANTHER" id="PTHR21101:SF11">
    <property type="entry name" value="RESISTIN"/>
    <property type="match status" value="1"/>
</dbReference>
<accession>A0A4W2FCT1</accession>
<comment type="similarity">
    <text evidence="2">Belongs to the resistin/FIZZ family.</text>
</comment>
<dbReference type="GO" id="GO:0005179">
    <property type="term" value="F:hormone activity"/>
    <property type="evidence" value="ECO:0007669"/>
    <property type="project" value="UniProtKB-KW"/>
</dbReference>
<evidence type="ECO:0000256" key="3">
    <source>
        <dbReference type="ARBA" id="ARBA00022525"/>
    </source>
</evidence>
<reference evidence="8 9" key="1">
    <citation type="submission" date="2018-11" db="EMBL/GenBank/DDBJ databases">
        <title>Haplotype-resolved cattle genomes.</title>
        <authorList>
            <person name="Low W.Y."/>
            <person name="Tearle R."/>
            <person name="Bickhart D.M."/>
            <person name="Rosen B.D."/>
            <person name="Koren S."/>
            <person name="Rhie A."/>
            <person name="Hiendleder S."/>
            <person name="Phillippy A.M."/>
            <person name="Smith T.P.L."/>
            <person name="Williams J.L."/>
        </authorList>
    </citation>
    <scope>NUCLEOTIDE SEQUENCE [LARGE SCALE GENOMIC DNA]</scope>
</reference>
<protein>
    <submittedName>
        <fullName evidence="8">Resistin</fullName>
    </submittedName>
</protein>
<dbReference type="GeneTree" id="ENSGT00390000016177"/>
<evidence type="ECO:0000256" key="7">
    <source>
        <dbReference type="SAM" id="MobiDB-lite"/>
    </source>
</evidence>
<keyword evidence="3" id="KW-0964">Secreted</keyword>
<comment type="subcellular location">
    <subcellularLocation>
        <location evidence="1">Secreted</location>
    </subcellularLocation>
</comment>
<dbReference type="CDD" id="cd16333">
    <property type="entry name" value="RELM"/>
    <property type="match status" value="1"/>
</dbReference>
<evidence type="ECO:0000256" key="2">
    <source>
        <dbReference type="ARBA" id="ARBA00007258"/>
    </source>
</evidence>
<evidence type="ECO:0000256" key="1">
    <source>
        <dbReference type="ARBA" id="ARBA00004613"/>
    </source>
</evidence>
<keyword evidence="4" id="KW-0372">Hormone</keyword>
<evidence type="ECO:0000256" key="6">
    <source>
        <dbReference type="ARBA" id="ARBA00023157"/>
    </source>
</evidence>
<evidence type="ECO:0000256" key="4">
    <source>
        <dbReference type="ARBA" id="ARBA00022702"/>
    </source>
</evidence>
<dbReference type="GO" id="GO:0005615">
    <property type="term" value="C:extracellular space"/>
    <property type="evidence" value="ECO:0007669"/>
    <property type="project" value="TreeGrafter"/>
</dbReference>
<dbReference type="InterPro" id="IPR009714">
    <property type="entry name" value="RELM"/>
</dbReference>
<dbReference type="FunFam" id="2.60.40.4230:FF:000001">
    <property type="entry name" value="Resistin-like beta"/>
    <property type="match status" value="1"/>
</dbReference>
<keyword evidence="6" id="KW-1015">Disulfide bond</keyword>
<dbReference type="AlphaFoldDB" id="A0A4W2FCT1"/>
<sequence length="170" mass="18169">FLTWSEHQASPNPNQISTPNPTQRQSPLVSTSNYSSKPSSLKNAHSGQNPWRWGVPDLLGLPQGRFLDPLPISKPPGPRQHEKGVGAAWSHSYFASPLPAVPGAVRITGLDCRSVTSRGSLVTCPSGFAVTGCTCGSACGSWDVRAETTCHCQCAGMDWTGARCCRLHIQ</sequence>
<dbReference type="PANTHER" id="PTHR21101">
    <property type="entry name" value="RESISTIN"/>
    <property type="match status" value="1"/>
</dbReference>
<evidence type="ECO:0000313" key="9">
    <source>
        <dbReference type="Proteomes" id="UP000429181"/>
    </source>
</evidence>
<feature type="region of interest" description="Disordered" evidence="7">
    <location>
        <begin position="1"/>
        <end position="49"/>
    </location>
</feature>
<reference evidence="8" key="2">
    <citation type="submission" date="2025-08" db="UniProtKB">
        <authorList>
            <consortium name="Ensembl"/>
        </authorList>
    </citation>
    <scope>IDENTIFICATION</scope>
</reference>
<dbReference type="SUPFAM" id="SSF111423">
    <property type="entry name" value="Resistin"/>
    <property type="match status" value="1"/>
</dbReference>
<evidence type="ECO:0000256" key="5">
    <source>
        <dbReference type="ARBA" id="ARBA00022729"/>
    </source>
</evidence>
<keyword evidence="5" id="KW-0732">Signal</keyword>
<dbReference type="Ensembl" id="ENSBIXT00005010721.1">
    <property type="protein sequence ID" value="ENSBIXP00005003231.1"/>
    <property type="gene ID" value="ENSBIXG00005009395.1"/>
</dbReference>
<gene>
    <name evidence="8" type="primary">RETN</name>
</gene>
<proteinExistence type="inferred from homology"/>
<dbReference type="Proteomes" id="UP000429181">
    <property type="component" value="Chromosome 7"/>
</dbReference>
<organism evidence="8 9">
    <name type="scientific">Bos indicus x Bos taurus</name>
    <name type="common">Hybrid cattle</name>
    <dbReference type="NCBI Taxonomy" id="30522"/>
    <lineage>
        <taxon>Eukaryota</taxon>
        <taxon>Metazoa</taxon>
        <taxon>Chordata</taxon>
        <taxon>Craniata</taxon>
        <taxon>Vertebrata</taxon>
        <taxon>Euteleostomi</taxon>
        <taxon>Mammalia</taxon>
        <taxon>Eutheria</taxon>
        <taxon>Laurasiatheria</taxon>
        <taxon>Artiodactyla</taxon>
        <taxon>Ruminantia</taxon>
        <taxon>Pecora</taxon>
        <taxon>Bovidae</taxon>
        <taxon>Bovinae</taxon>
        <taxon>Bos</taxon>
    </lineage>
</organism>
<name>A0A4W2FCT1_BOBOX</name>
<dbReference type="InterPro" id="IPR036262">
    <property type="entry name" value="Resistin-like_sf"/>
</dbReference>